<dbReference type="PANTHER" id="PTHR33542:SF3">
    <property type="entry name" value="SIROHYDROCHLORIN FERROCHELATASE, CHLOROPLASTIC"/>
    <property type="match status" value="1"/>
</dbReference>
<dbReference type="Proteomes" id="UP000027153">
    <property type="component" value="Unassembled WGS sequence"/>
</dbReference>
<keyword evidence="8" id="KW-1185">Reference proteome</keyword>
<dbReference type="InterPro" id="IPR002762">
    <property type="entry name" value="CbiX-like"/>
</dbReference>
<dbReference type="NCBIfam" id="NF002090">
    <property type="entry name" value="PRK00923.1"/>
    <property type="match status" value="1"/>
</dbReference>
<dbReference type="InterPro" id="IPR023652">
    <property type="entry name" value="SiroHydchlorin_Cochelatase"/>
</dbReference>
<feature type="binding site" evidence="6">
    <location>
        <position position="80"/>
    </location>
    <ligand>
        <name>Co(2+)</name>
        <dbReference type="ChEBI" id="CHEBI:48828"/>
    </ligand>
</feature>
<name>A0A062V5P1_9EURY</name>
<dbReference type="GO" id="GO:0016852">
    <property type="term" value="F:sirohydrochlorin cobaltochelatase activity"/>
    <property type="evidence" value="ECO:0007669"/>
    <property type="project" value="UniProtKB-UniRule"/>
</dbReference>
<sequence length="136" mass="14784">MIMSEKIGILALGHGSKHPHNKDVVTGVAELIAKKYSNVVVRTGFMNMNSPTMKEGLDAFQGTGVSTIVAVPIFLAHGVHTMEDIPQILGISRETRRTTIKIDGRDVTLIYSEPLGTDELIADLAFRRAKEALLAD</sequence>
<dbReference type="GO" id="GO:0019251">
    <property type="term" value="P:anaerobic cobalamin biosynthetic process"/>
    <property type="evidence" value="ECO:0007669"/>
    <property type="project" value="UniProtKB-UniRule"/>
</dbReference>
<gene>
    <name evidence="6" type="primary">cbiX</name>
    <name evidence="6" type="synonym">cfbA</name>
    <name evidence="7" type="ORF">ANME2D_03156</name>
</gene>
<evidence type="ECO:0000313" key="8">
    <source>
        <dbReference type="Proteomes" id="UP000027153"/>
    </source>
</evidence>
<dbReference type="EMBL" id="JMIY01000007">
    <property type="protein sequence ID" value="KCZ71124.1"/>
    <property type="molecule type" value="Genomic_DNA"/>
</dbReference>
<proteinExistence type="inferred from homology"/>
<keyword evidence="1 6" id="KW-0169">Cobalamin biosynthesis</keyword>
<dbReference type="CDD" id="cd03416">
    <property type="entry name" value="CbiX_SirB_N"/>
    <property type="match status" value="1"/>
</dbReference>
<feature type="binding site" evidence="6">
    <location>
        <position position="14"/>
    </location>
    <ligand>
        <name>Ni(2+)</name>
        <dbReference type="ChEBI" id="CHEBI:49786"/>
    </ligand>
</feature>
<evidence type="ECO:0000256" key="6">
    <source>
        <dbReference type="HAMAP-Rule" id="MF_00785"/>
    </source>
</evidence>
<dbReference type="Pfam" id="PF01903">
    <property type="entry name" value="CbiX"/>
    <property type="match status" value="1"/>
</dbReference>
<evidence type="ECO:0000256" key="3">
    <source>
        <dbReference type="ARBA" id="ARBA00022723"/>
    </source>
</evidence>
<comment type="function">
    <text evidence="6">Catalyzes the insertion of Co(2+) into sirohydrochlorin as part of the anaerobic pathway to cobalamin biosynthesis. Involved in the biosynthesis of the unique nickel-containing tetrapyrrole coenzyme F430, the prosthetic group of methyl-coenzyme M reductase (MCR), which plays a key role in methanogenesis and anaerobic methane oxidation. Catalyzes the insertion of Ni(2+) into sirohydrochlorin to yield Ni-sirohydrochlorin.</text>
</comment>
<evidence type="ECO:0000256" key="1">
    <source>
        <dbReference type="ARBA" id="ARBA00022573"/>
    </source>
</evidence>
<keyword evidence="4 6" id="KW-0456">Lyase</keyword>
<dbReference type="GO" id="GO:0015948">
    <property type="term" value="P:methanogenesis"/>
    <property type="evidence" value="ECO:0007669"/>
    <property type="project" value="UniProtKB-KW"/>
</dbReference>
<feature type="active site" description="Proton acceptor" evidence="6">
    <location>
        <position position="14"/>
    </location>
</feature>
<dbReference type="UniPathway" id="UPA00148">
    <property type="reaction ID" value="UER00223"/>
</dbReference>
<comment type="caution">
    <text evidence="6">Lacks conserved residue(s) required for the propagation of feature annotation.</text>
</comment>
<dbReference type="EC" id="4.99.1.11" evidence="6"/>
<comment type="subunit">
    <text evidence="6">Homotetramer; dimer of dimers.</text>
</comment>
<comment type="catalytic activity">
    <reaction evidence="6">
        <text>Ni-sirohydrochlorin + 2 H(+) = sirohydrochlorin + Ni(2+)</text>
        <dbReference type="Rhea" id="RHEA:52796"/>
        <dbReference type="ChEBI" id="CHEBI:15378"/>
        <dbReference type="ChEBI" id="CHEBI:49786"/>
        <dbReference type="ChEBI" id="CHEBI:58351"/>
        <dbReference type="ChEBI" id="CHEBI:136841"/>
        <dbReference type="EC" id="4.99.1.11"/>
    </reaction>
</comment>
<keyword evidence="3 6" id="KW-0479">Metal-binding</keyword>
<protein>
    <recommendedName>
        <fullName evidence="6">Sirohydrochlorin cobaltochelatase</fullName>
        <ecNumber evidence="6">4.99.1.3</ecNumber>
    </recommendedName>
    <alternativeName>
        <fullName evidence="6">CbiXS</fullName>
    </alternativeName>
    <alternativeName>
        <fullName evidence="6">Sirohydrochlorin nickelchelatase</fullName>
        <ecNumber evidence="6">4.99.1.11</ecNumber>
    </alternativeName>
</protein>
<keyword evidence="2 6" id="KW-0533">Nickel</keyword>
<dbReference type="HAMAP" id="MF_00785">
    <property type="entry name" value="CbiX"/>
    <property type="match status" value="1"/>
</dbReference>
<dbReference type="GO" id="GO:0050897">
    <property type="term" value="F:cobalt ion binding"/>
    <property type="evidence" value="ECO:0007669"/>
    <property type="project" value="UniProtKB-UniRule"/>
</dbReference>
<organism evidence="7 8">
    <name type="scientific">Candidatus Methanoperedens nitratireducens</name>
    <dbReference type="NCBI Taxonomy" id="1392998"/>
    <lineage>
        <taxon>Archaea</taxon>
        <taxon>Methanobacteriati</taxon>
        <taxon>Methanobacteriota</taxon>
        <taxon>Stenosarchaea group</taxon>
        <taxon>Methanomicrobia</taxon>
        <taxon>Methanosarcinales</taxon>
        <taxon>ANME-2 cluster</taxon>
        <taxon>Candidatus Methanoperedentaceae</taxon>
        <taxon>Candidatus Methanoperedens</taxon>
    </lineage>
</organism>
<evidence type="ECO:0000256" key="2">
    <source>
        <dbReference type="ARBA" id="ARBA00022596"/>
    </source>
</evidence>
<feature type="binding site" evidence="6">
    <location>
        <position position="80"/>
    </location>
    <ligand>
        <name>Ni(2+)</name>
        <dbReference type="ChEBI" id="CHEBI:49786"/>
    </ligand>
</feature>
<feature type="binding site" evidence="6">
    <location>
        <position position="14"/>
    </location>
    <ligand>
        <name>Co(2+)</name>
        <dbReference type="ChEBI" id="CHEBI:48828"/>
    </ligand>
</feature>
<dbReference type="GO" id="GO:0016151">
    <property type="term" value="F:nickel cation binding"/>
    <property type="evidence" value="ECO:0007669"/>
    <property type="project" value="UniProtKB-UniRule"/>
</dbReference>
<dbReference type="AlphaFoldDB" id="A0A062V5P1"/>
<comment type="catalytic activity">
    <reaction evidence="6">
        <text>Co-sirohydrochlorin + 2 H(+) = sirohydrochlorin + Co(2+)</text>
        <dbReference type="Rhea" id="RHEA:15893"/>
        <dbReference type="ChEBI" id="CHEBI:15378"/>
        <dbReference type="ChEBI" id="CHEBI:48828"/>
        <dbReference type="ChEBI" id="CHEBI:58351"/>
        <dbReference type="ChEBI" id="CHEBI:60049"/>
        <dbReference type="EC" id="4.99.1.3"/>
    </reaction>
</comment>
<evidence type="ECO:0000313" key="7">
    <source>
        <dbReference type="EMBL" id="KCZ71124.1"/>
    </source>
</evidence>
<comment type="similarity">
    <text evidence="6">Belongs to the CbiX family. CbiXS subfamily.</text>
</comment>
<evidence type="ECO:0000256" key="4">
    <source>
        <dbReference type="ARBA" id="ARBA00023239"/>
    </source>
</evidence>
<comment type="caution">
    <text evidence="7">The sequence shown here is derived from an EMBL/GenBank/DDBJ whole genome shotgun (WGS) entry which is preliminary data.</text>
</comment>
<accession>A0A062V5P1</accession>
<dbReference type="InterPro" id="IPR050963">
    <property type="entry name" value="Sirohydro_Cobaltochel/CbiX"/>
</dbReference>
<feature type="binding site" evidence="6">
    <location>
        <begin position="75"/>
        <end position="80"/>
    </location>
    <ligand>
        <name>substrate</name>
    </ligand>
</feature>
<reference evidence="7 8" key="1">
    <citation type="journal article" date="2013" name="Nature">
        <title>Anaerobic oxidation of methane coupled to nitrate reduction in a novel archaeal lineage.</title>
        <authorList>
            <person name="Haroon M.F."/>
            <person name="Hu S."/>
            <person name="Shi Y."/>
            <person name="Imelfort M."/>
            <person name="Keller J."/>
            <person name="Hugenholtz P."/>
            <person name="Yuan Z."/>
            <person name="Tyson G.W."/>
        </authorList>
    </citation>
    <scope>NUCLEOTIDE SEQUENCE [LARGE SCALE GENOMIC DNA]</scope>
    <source>
        <strain evidence="7 8">ANME-2d</strain>
    </source>
</reference>
<dbReference type="PANTHER" id="PTHR33542">
    <property type="entry name" value="SIROHYDROCHLORIN FERROCHELATASE, CHLOROPLASTIC"/>
    <property type="match status" value="1"/>
</dbReference>
<dbReference type="NCBIfam" id="NF033198">
    <property type="entry name" value="F430_CfbA"/>
    <property type="match status" value="1"/>
</dbReference>
<dbReference type="EC" id="4.99.1.3" evidence="6"/>
<dbReference type="Gene3D" id="3.40.50.1400">
    <property type="match status" value="1"/>
</dbReference>
<dbReference type="SUPFAM" id="SSF53800">
    <property type="entry name" value="Chelatase"/>
    <property type="match status" value="1"/>
</dbReference>
<keyword evidence="5 6" id="KW-0170">Cobalt</keyword>
<evidence type="ECO:0000256" key="5">
    <source>
        <dbReference type="ARBA" id="ARBA00023285"/>
    </source>
</evidence>
<keyword evidence="6" id="KW-0484">Methanogenesis</keyword>
<comment type="pathway">
    <text evidence="6">Cofactor biosynthesis; adenosylcobalamin biosynthesis; cob(II)yrinate a,c-diamide from sirohydrochlorin (anaerobic route): step 1/10.</text>
</comment>